<sequence length="139" mass="15844">METAYLKKCFGNSLTQALAEVASVRPSDPIEYLAHWLYHYRDVTNAEEKTRQEEAQLKEENDRSLKEGRMAEMVKQEEEQIQQRCDKCHQELLPEALSSNKTPALQKDKAPLEKETMGQTSQPGVSSVAAEMPQRVFTS</sequence>
<keyword evidence="2" id="KW-0175">Coiled coil</keyword>
<reference evidence="4 5" key="1">
    <citation type="submission" date="2018-10" db="EMBL/GenBank/DDBJ databases">
        <title>Improved assembly of the deer mouse Peromyscus maniculatus genome.</title>
        <authorList>
            <person name="Lassance J.-M."/>
            <person name="Hoekstra H.E."/>
        </authorList>
    </citation>
    <scope>NUCLEOTIDE SEQUENCE [LARGE SCALE GENOMIC DNA]</scope>
</reference>
<dbReference type="RefSeq" id="XP_042140278.1">
    <property type="nucleotide sequence ID" value="XM_042284344.1"/>
</dbReference>
<feature type="coiled-coil region" evidence="2">
    <location>
        <begin position="40"/>
        <end position="67"/>
    </location>
</feature>
<accession>A0A6I9M7J4</accession>
<reference evidence="4" key="2">
    <citation type="submission" date="2025-08" db="UniProtKB">
        <authorList>
            <consortium name="Ensembl"/>
        </authorList>
    </citation>
    <scope>IDENTIFICATION</scope>
</reference>
<dbReference type="GO" id="GO:0048188">
    <property type="term" value="C:Set1C/COMPASS complex"/>
    <property type="evidence" value="ECO:0007669"/>
    <property type="project" value="InterPro"/>
</dbReference>
<dbReference type="CTD" id="84332"/>
<dbReference type="Pfam" id="PF05186">
    <property type="entry name" value="Dpy-30"/>
    <property type="match status" value="1"/>
</dbReference>
<dbReference type="Proteomes" id="UP000694547">
    <property type="component" value="Chromosome 9"/>
</dbReference>
<evidence type="ECO:0000256" key="2">
    <source>
        <dbReference type="SAM" id="Coils"/>
    </source>
</evidence>
<name>A0A6I9M7J4_PERMB</name>
<dbReference type="GeneTree" id="ENSGT00940000162091"/>
<feature type="compositionally biased region" description="Basic and acidic residues" evidence="3">
    <location>
        <begin position="106"/>
        <end position="116"/>
    </location>
</feature>
<dbReference type="PANTHER" id="PTHR23356:SF3">
    <property type="entry name" value="DPY30 DOMAIN-CONTAINING PROTEIN 2"/>
    <property type="match status" value="1"/>
</dbReference>
<dbReference type="RefSeq" id="XP_042140283.1">
    <property type="nucleotide sequence ID" value="XM_042284349.1"/>
</dbReference>
<protein>
    <submittedName>
        <fullName evidence="4">DPY30 domain containing 2</fullName>
    </submittedName>
</protein>
<keyword evidence="5" id="KW-1185">Reference proteome</keyword>
<reference evidence="4" key="3">
    <citation type="submission" date="2025-09" db="UniProtKB">
        <authorList>
            <consortium name="Ensembl"/>
        </authorList>
    </citation>
    <scope>IDENTIFICATION</scope>
</reference>
<evidence type="ECO:0000256" key="1">
    <source>
        <dbReference type="ARBA" id="ARBA00010849"/>
    </source>
</evidence>
<dbReference type="PANTHER" id="PTHR23356">
    <property type="entry name" value="DPY30-RELATED"/>
    <property type="match status" value="1"/>
</dbReference>
<dbReference type="RefSeq" id="XP_042140282.1">
    <property type="nucleotide sequence ID" value="XM_042284348.1"/>
</dbReference>
<dbReference type="RefSeq" id="XP_015845895.2">
    <property type="nucleotide sequence ID" value="XM_015990409.2"/>
</dbReference>
<dbReference type="RefSeq" id="XP_042140279.1">
    <property type="nucleotide sequence ID" value="XM_042284345.1"/>
</dbReference>
<dbReference type="GeneID" id="102917537"/>
<comment type="similarity">
    <text evidence="1">Belongs to the dpy-30 family.</text>
</comment>
<dbReference type="AlphaFoldDB" id="A0A6I9M7J4"/>
<dbReference type="InterPro" id="IPR037856">
    <property type="entry name" value="Sdc1/DPY30"/>
</dbReference>
<dbReference type="RefSeq" id="XP_042140280.1">
    <property type="nucleotide sequence ID" value="XM_042284346.2"/>
</dbReference>
<evidence type="ECO:0000313" key="5">
    <source>
        <dbReference type="Proteomes" id="UP000694547"/>
    </source>
</evidence>
<dbReference type="Ensembl" id="ENSPEMT00000037860.1">
    <property type="protein sequence ID" value="ENSPEMP00000036497.1"/>
    <property type="gene ID" value="ENSPEMG00000028439.1"/>
</dbReference>
<organism evidence="4 5">
    <name type="scientific">Peromyscus maniculatus bairdii</name>
    <name type="common">Prairie deer mouse</name>
    <dbReference type="NCBI Taxonomy" id="230844"/>
    <lineage>
        <taxon>Eukaryota</taxon>
        <taxon>Metazoa</taxon>
        <taxon>Chordata</taxon>
        <taxon>Craniata</taxon>
        <taxon>Vertebrata</taxon>
        <taxon>Euteleostomi</taxon>
        <taxon>Mammalia</taxon>
        <taxon>Eutheria</taxon>
        <taxon>Euarchontoglires</taxon>
        <taxon>Glires</taxon>
        <taxon>Rodentia</taxon>
        <taxon>Myomorpha</taxon>
        <taxon>Muroidea</taxon>
        <taxon>Cricetidae</taxon>
        <taxon>Neotominae</taxon>
        <taxon>Peromyscus</taxon>
    </lineage>
</organism>
<gene>
    <name evidence="4" type="primary">Dydc2</name>
</gene>
<proteinExistence type="inferred from homology"/>
<dbReference type="RefSeq" id="XP_042140277.1">
    <property type="nucleotide sequence ID" value="XM_042284343.1"/>
</dbReference>
<evidence type="ECO:0000313" key="4">
    <source>
        <dbReference type="Ensembl" id="ENSPEMP00000036497.1"/>
    </source>
</evidence>
<dbReference type="InterPro" id="IPR007858">
    <property type="entry name" value="Dpy-30_motif"/>
</dbReference>
<dbReference type="CDD" id="cd22966">
    <property type="entry name" value="DD_DYDC-like"/>
    <property type="match status" value="1"/>
</dbReference>
<dbReference type="OrthoDB" id="432281at2759"/>
<dbReference type="Gene3D" id="1.20.890.10">
    <property type="entry name" value="cAMP-dependent protein kinase regulatory subunit, dimerization-anchoring domain"/>
    <property type="match status" value="1"/>
</dbReference>
<evidence type="ECO:0000256" key="3">
    <source>
        <dbReference type="SAM" id="MobiDB-lite"/>
    </source>
</evidence>
<dbReference type="InterPro" id="IPR049630">
    <property type="entry name" value="DYDC-like_DD"/>
</dbReference>
<feature type="region of interest" description="Disordered" evidence="3">
    <location>
        <begin position="94"/>
        <end position="139"/>
    </location>
</feature>